<evidence type="ECO:0000259" key="2">
    <source>
        <dbReference type="PROSITE" id="PS51376"/>
    </source>
</evidence>
<dbReference type="PANTHER" id="PTHR16267">
    <property type="entry name" value="BANK1/PIK3AP1 FAMILY MEMBER"/>
    <property type="match status" value="1"/>
</dbReference>
<feature type="domain" description="DBB" evidence="2">
    <location>
        <begin position="33"/>
        <end position="166"/>
    </location>
</feature>
<dbReference type="GO" id="GO:0005102">
    <property type="term" value="F:signaling receptor binding"/>
    <property type="evidence" value="ECO:0007669"/>
    <property type="project" value="TreeGrafter"/>
</dbReference>
<evidence type="ECO:0000313" key="3">
    <source>
        <dbReference type="EMBL" id="KAG5261372.1"/>
    </source>
</evidence>
<sequence>MEPVSRRASGPDARLEKKLSAGGAVAAKAPLLLVPSRVPCEAPGEVYLLLQESVPCREAEVEFTAGMHKVRVKTTSWNDNTLSVNPPEFPAGSVGVTLYCGGVAKGKAHLQYYSSLGEVAKLLTRAADPVDFMCQQAFQVCSVEQLDETLAGCLIQKLPTRGLRELQWDQQPEAGASGCSREDIPTLLHFVAQHGLRDLGSVLLQCPGAQRALHTPNRHGQTPLDLAQANGHTQLHILLQGALNVQSGEEGEDSSVYEMMSTAGKPKSSPPDDAHQAGKDEDQEEEEEEDPYAPLGVNNEEYDTVLSPSNSVVIANRPPAPTPRPETIPTKEDRTPYIAQVFQKKMSQPDAGTLYSLPLKQVRERESISSTYDTFVASHSPPGLDELISLQQQVKLGTLSVDDALDRFSQWQRLQKGVDSVQQEKLRQMRASLINYREDDDSVYDKINIIHHTPNVAVKDCRRGSQPVESDFYSKPLKGQPSNLFWKADKR</sequence>
<proteinExistence type="predicted"/>
<dbReference type="GO" id="GO:0051898">
    <property type="term" value="P:negative regulation of phosphatidylinositol 3-kinase/protein kinase B signal transduction"/>
    <property type="evidence" value="ECO:0007669"/>
    <property type="project" value="TreeGrafter"/>
</dbReference>
<keyword evidence="4" id="KW-1185">Reference proteome</keyword>
<dbReference type="Proteomes" id="UP000823561">
    <property type="component" value="Chromosome 24"/>
</dbReference>
<dbReference type="InterPro" id="IPR052446">
    <property type="entry name" value="B-cell_PI3K-Signaling_Adptrs"/>
</dbReference>
<feature type="compositionally biased region" description="Basic and acidic residues" evidence="1">
    <location>
        <begin position="270"/>
        <end position="280"/>
    </location>
</feature>
<reference evidence="3" key="1">
    <citation type="submission" date="2020-10" db="EMBL/GenBank/DDBJ databases">
        <title>Chromosome-scale genome assembly of the Allis shad, Alosa alosa.</title>
        <authorList>
            <person name="Margot Z."/>
            <person name="Christophe K."/>
            <person name="Cabau C."/>
            <person name="Louis A."/>
            <person name="Berthelot C."/>
            <person name="Parey E."/>
            <person name="Roest Crollius H."/>
            <person name="Montfort J."/>
            <person name="Robinson-Rechavi M."/>
            <person name="Bucao C."/>
            <person name="Bouchez O."/>
            <person name="Gislard M."/>
            <person name="Lluch J."/>
            <person name="Milhes M."/>
            <person name="Lampietro C."/>
            <person name="Lopez Roques C."/>
            <person name="Donnadieu C."/>
            <person name="Braasch I."/>
            <person name="Desvignes T."/>
            <person name="Postlethwait J."/>
            <person name="Bobe J."/>
            <person name="Guiguen Y."/>
        </authorList>
    </citation>
    <scope>NUCLEOTIDE SEQUENCE</scope>
    <source>
        <strain evidence="3">M-15738</strain>
        <tissue evidence="3">Blood</tissue>
    </source>
</reference>
<dbReference type="PANTHER" id="PTHR16267:SF13">
    <property type="entry name" value="B-CELL SCAFFOLD PROTEIN WITH ANKYRIN REPEATS"/>
    <property type="match status" value="1"/>
</dbReference>
<dbReference type="Pfam" id="PF14545">
    <property type="entry name" value="DBB"/>
    <property type="match status" value="1"/>
</dbReference>
<name>A0AAV6FJQ0_9TELE</name>
<dbReference type="SMART" id="SM01282">
    <property type="entry name" value="DBB"/>
    <property type="match status" value="1"/>
</dbReference>
<feature type="region of interest" description="Disordered" evidence="1">
    <location>
        <begin position="246"/>
        <end position="296"/>
    </location>
</feature>
<gene>
    <name evidence="3" type="ORF">AALO_G00303700</name>
</gene>
<feature type="region of interest" description="Disordered" evidence="1">
    <location>
        <begin position="312"/>
        <end position="331"/>
    </location>
</feature>
<organism evidence="3 4">
    <name type="scientific">Alosa alosa</name>
    <name type="common">allis shad</name>
    <dbReference type="NCBI Taxonomy" id="278164"/>
    <lineage>
        <taxon>Eukaryota</taxon>
        <taxon>Metazoa</taxon>
        <taxon>Chordata</taxon>
        <taxon>Craniata</taxon>
        <taxon>Vertebrata</taxon>
        <taxon>Euteleostomi</taxon>
        <taxon>Actinopterygii</taxon>
        <taxon>Neopterygii</taxon>
        <taxon>Teleostei</taxon>
        <taxon>Clupei</taxon>
        <taxon>Clupeiformes</taxon>
        <taxon>Clupeoidei</taxon>
        <taxon>Clupeidae</taxon>
        <taxon>Alosa</taxon>
    </lineage>
</organism>
<dbReference type="EMBL" id="JADWDJ010000024">
    <property type="protein sequence ID" value="KAG5261372.1"/>
    <property type="molecule type" value="Genomic_DNA"/>
</dbReference>
<dbReference type="AlphaFoldDB" id="A0AAV6FJQ0"/>
<dbReference type="GO" id="GO:0050869">
    <property type="term" value="P:negative regulation of B cell activation"/>
    <property type="evidence" value="ECO:0007669"/>
    <property type="project" value="TreeGrafter"/>
</dbReference>
<evidence type="ECO:0000256" key="1">
    <source>
        <dbReference type="SAM" id="MobiDB-lite"/>
    </source>
</evidence>
<dbReference type="GO" id="GO:1990782">
    <property type="term" value="F:protein tyrosine kinase binding"/>
    <property type="evidence" value="ECO:0007669"/>
    <property type="project" value="TreeGrafter"/>
</dbReference>
<dbReference type="SUPFAM" id="SSF48403">
    <property type="entry name" value="Ankyrin repeat"/>
    <property type="match status" value="1"/>
</dbReference>
<dbReference type="Gene3D" id="1.25.40.20">
    <property type="entry name" value="Ankyrin repeat-containing domain"/>
    <property type="match status" value="1"/>
</dbReference>
<dbReference type="InterPro" id="IPR017893">
    <property type="entry name" value="DBB_domain"/>
</dbReference>
<evidence type="ECO:0000313" key="4">
    <source>
        <dbReference type="Proteomes" id="UP000823561"/>
    </source>
</evidence>
<feature type="compositionally biased region" description="Acidic residues" evidence="1">
    <location>
        <begin position="281"/>
        <end position="291"/>
    </location>
</feature>
<dbReference type="PROSITE" id="PS51376">
    <property type="entry name" value="DBB"/>
    <property type="match status" value="1"/>
</dbReference>
<dbReference type="InterPro" id="IPR036770">
    <property type="entry name" value="Ankyrin_rpt-contain_sf"/>
</dbReference>
<comment type="caution">
    <text evidence="3">The sequence shown here is derived from an EMBL/GenBank/DDBJ whole genome shotgun (WGS) entry which is preliminary data.</text>
</comment>
<protein>
    <recommendedName>
        <fullName evidence="2">DBB domain-containing protein</fullName>
    </recommendedName>
</protein>
<dbReference type="GO" id="GO:0042113">
    <property type="term" value="P:B cell activation"/>
    <property type="evidence" value="ECO:0007669"/>
    <property type="project" value="TreeGrafter"/>
</dbReference>
<accession>A0AAV6FJQ0</accession>